<dbReference type="OrthoDB" id="9809668at2"/>
<reference evidence="3" key="1">
    <citation type="submission" date="2017-07" db="EMBL/GenBank/DDBJ databases">
        <title>Draft genome sequence of Effusibacillus lacus strain skLN1.</title>
        <authorList>
            <person name="Watanabe M."/>
            <person name="Kojima H."/>
            <person name="Fukui M."/>
        </authorList>
    </citation>
    <scope>NUCLEOTIDE SEQUENCE [LARGE SCALE GENOMIC DNA]</scope>
    <source>
        <strain evidence="3">skLN1</strain>
    </source>
</reference>
<dbReference type="Pfam" id="PF18765">
    <property type="entry name" value="Polbeta"/>
    <property type="match status" value="1"/>
</dbReference>
<gene>
    <name evidence="2" type="ORF">EFBL_2143</name>
</gene>
<dbReference type="NCBIfam" id="NF047752">
    <property type="entry name" value="MntA_antitoxin"/>
    <property type="match status" value="1"/>
</dbReference>
<comment type="caution">
    <text evidence="2">The sequence shown here is derived from an EMBL/GenBank/DDBJ whole genome shotgun (WGS) entry which is preliminary data.</text>
</comment>
<feature type="domain" description="Polymerase beta nucleotidyltransferase" evidence="1">
    <location>
        <begin position="8"/>
        <end position="102"/>
    </location>
</feature>
<proteinExistence type="predicted"/>
<evidence type="ECO:0000313" key="2">
    <source>
        <dbReference type="EMBL" id="GAX90516.1"/>
    </source>
</evidence>
<dbReference type="AlphaFoldDB" id="A0A292YMV4"/>
<sequence>MDKELIIKKLQTYFNSKEFVTAAYLFGSVAKNKHRSQSDVDIAVLFQDSLDLLQRFDLKLTIAADLEEILGTKTDIVDLAEVDPYFFHQIMLSKQLLIDKNTRQRVEFEVRLRREYLDRIPFYQLYHREALKRLEER</sequence>
<dbReference type="CDD" id="cd05403">
    <property type="entry name" value="NT_KNTase_like"/>
    <property type="match status" value="1"/>
</dbReference>
<dbReference type="Proteomes" id="UP000217785">
    <property type="component" value="Unassembled WGS sequence"/>
</dbReference>
<dbReference type="InterPro" id="IPR052930">
    <property type="entry name" value="TA_antitoxin_MntA"/>
</dbReference>
<name>A0A292YMV4_9BACL</name>
<evidence type="ECO:0000259" key="1">
    <source>
        <dbReference type="Pfam" id="PF18765"/>
    </source>
</evidence>
<organism evidence="2 3">
    <name type="scientific">Effusibacillus lacus</name>
    <dbReference type="NCBI Taxonomy" id="1348429"/>
    <lineage>
        <taxon>Bacteria</taxon>
        <taxon>Bacillati</taxon>
        <taxon>Bacillota</taxon>
        <taxon>Bacilli</taxon>
        <taxon>Bacillales</taxon>
        <taxon>Alicyclobacillaceae</taxon>
        <taxon>Effusibacillus</taxon>
    </lineage>
</organism>
<evidence type="ECO:0000313" key="3">
    <source>
        <dbReference type="Proteomes" id="UP000217785"/>
    </source>
</evidence>
<dbReference type="PANTHER" id="PTHR43852">
    <property type="entry name" value="NUCLEOTIDYLTRANSFERASE"/>
    <property type="match status" value="1"/>
</dbReference>
<dbReference type="RefSeq" id="WP_096182235.1">
    <property type="nucleotide sequence ID" value="NZ_BDUF01000057.1"/>
</dbReference>
<dbReference type="PANTHER" id="PTHR43852:SF3">
    <property type="entry name" value="NUCLEOTIDYLTRANSFERASE"/>
    <property type="match status" value="1"/>
</dbReference>
<accession>A0A292YMV4</accession>
<dbReference type="SUPFAM" id="SSF81301">
    <property type="entry name" value="Nucleotidyltransferase"/>
    <property type="match status" value="1"/>
</dbReference>
<dbReference type="EMBL" id="BDUF01000057">
    <property type="protein sequence ID" value="GAX90516.1"/>
    <property type="molecule type" value="Genomic_DNA"/>
</dbReference>
<dbReference type="InterPro" id="IPR043519">
    <property type="entry name" value="NT_sf"/>
</dbReference>
<dbReference type="Gene3D" id="3.30.460.10">
    <property type="entry name" value="Beta Polymerase, domain 2"/>
    <property type="match status" value="1"/>
</dbReference>
<dbReference type="InterPro" id="IPR041633">
    <property type="entry name" value="Polbeta"/>
</dbReference>
<protein>
    <recommendedName>
        <fullName evidence="1">Polymerase beta nucleotidyltransferase domain-containing protein</fullName>
    </recommendedName>
</protein>
<keyword evidence="3" id="KW-1185">Reference proteome</keyword>